<evidence type="ECO:0000313" key="1">
    <source>
        <dbReference type="EMBL" id="MBB5199644.1"/>
    </source>
</evidence>
<dbReference type="EMBL" id="JACHHQ010000003">
    <property type="protein sequence ID" value="MBB5199644.1"/>
    <property type="molecule type" value="Genomic_DNA"/>
</dbReference>
<gene>
    <name evidence="1" type="ORF">HNR39_001476</name>
</gene>
<dbReference type="AlphaFoldDB" id="A0A840RSH6"/>
<name>A0A840RSH6_9BURK</name>
<reference evidence="1 2" key="1">
    <citation type="submission" date="2020-08" db="EMBL/GenBank/DDBJ databases">
        <title>Genomic Encyclopedia of Type Strains, Phase IV (KMG-IV): sequencing the most valuable type-strain genomes for metagenomic binning, comparative biology and taxonomic classification.</title>
        <authorList>
            <person name="Goeker M."/>
        </authorList>
    </citation>
    <scope>NUCLEOTIDE SEQUENCE [LARGE SCALE GENOMIC DNA]</scope>
    <source>
        <strain evidence="1 2">DSM 23240</strain>
    </source>
</reference>
<keyword evidence="2" id="KW-1185">Reference proteome</keyword>
<comment type="caution">
    <text evidence="1">The sequence shown here is derived from an EMBL/GenBank/DDBJ whole genome shotgun (WGS) entry which is preliminary data.</text>
</comment>
<sequence length="75" mass="8651">MHIRYQFLMMSIGAEIMHICLILVSSPEICTIAVRKLLRSRMEVQSYVTLFVKILPSISDNFVDKIKLILIILSI</sequence>
<protein>
    <submittedName>
        <fullName evidence="1">Uncharacterized protein</fullName>
    </submittedName>
</protein>
<accession>A0A840RSH6</accession>
<evidence type="ECO:0000313" key="2">
    <source>
        <dbReference type="Proteomes" id="UP000571084"/>
    </source>
</evidence>
<dbReference type="Proteomes" id="UP000571084">
    <property type="component" value="Unassembled WGS sequence"/>
</dbReference>
<organism evidence="1 2">
    <name type="scientific">Glaciimonas immobilis</name>
    <dbReference type="NCBI Taxonomy" id="728004"/>
    <lineage>
        <taxon>Bacteria</taxon>
        <taxon>Pseudomonadati</taxon>
        <taxon>Pseudomonadota</taxon>
        <taxon>Betaproteobacteria</taxon>
        <taxon>Burkholderiales</taxon>
        <taxon>Oxalobacteraceae</taxon>
        <taxon>Glaciimonas</taxon>
    </lineage>
</organism>
<proteinExistence type="predicted"/>